<feature type="transmembrane region" description="Helical" evidence="13">
    <location>
        <begin position="45"/>
        <end position="65"/>
    </location>
</feature>
<keyword evidence="10 13" id="KW-0472">Membrane</keyword>
<comment type="similarity">
    <text evidence="2">Belongs to the TMEM175 family.</text>
</comment>
<evidence type="ECO:0000256" key="13">
    <source>
        <dbReference type="SAM" id="Phobius"/>
    </source>
</evidence>
<evidence type="ECO:0000256" key="7">
    <source>
        <dbReference type="ARBA" id="ARBA00022958"/>
    </source>
</evidence>
<dbReference type="AlphaFoldDB" id="A0A7G9T705"/>
<keyword evidence="3" id="KW-0813">Transport</keyword>
<organism evidence="14 15">
    <name type="scientific">Weissella diestrammenae</name>
    <dbReference type="NCBI Taxonomy" id="1162633"/>
    <lineage>
        <taxon>Bacteria</taxon>
        <taxon>Bacillati</taxon>
        <taxon>Bacillota</taxon>
        <taxon>Bacilli</taxon>
        <taxon>Lactobacillales</taxon>
        <taxon>Lactobacillaceae</taxon>
        <taxon>Weissella</taxon>
    </lineage>
</organism>
<evidence type="ECO:0000256" key="4">
    <source>
        <dbReference type="ARBA" id="ARBA00022538"/>
    </source>
</evidence>
<comment type="subcellular location">
    <subcellularLocation>
        <location evidence="1">Membrane</location>
        <topology evidence="1">Multi-pass membrane protein</topology>
    </subcellularLocation>
</comment>
<feature type="transmembrane region" description="Helical" evidence="13">
    <location>
        <begin position="150"/>
        <end position="179"/>
    </location>
</feature>
<dbReference type="Proteomes" id="UP000515800">
    <property type="component" value="Chromosome"/>
</dbReference>
<evidence type="ECO:0000256" key="1">
    <source>
        <dbReference type="ARBA" id="ARBA00004141"/>
    </source>
</evidence>
<reference evidence="14 15" key="1">
    <citation type="submission" date="2020-08" db="EMBL/GenBank/DDBJ databases">
        <title>Genome sequence of Weissella diestrammenae KACC 16890T.</title>
        <authorList>
            <person name="Hyun D.-W."/>
            <person name="Bae J.-W."/>
        </authorList>
    </citation>
    <scope>NUCLEOTIDE SEQUENCE [LARGE SCALE GENOMIC DNA]</scope>
    <source>
        <strain evidence="14 15">KACC 16890</strain>
    </source>
</reference>
<feature type="transmembrane region" description="Helical" evidence="13">
    <location>
        <begin position="77"/>
        <end position="96"/>
    </location>
</feature>
<dbReference type="GO" id="GO:0016020">
    <property type="term" value="C:membrane"/>
    <property type="evidence" value="ECO:0007669"/>
    <property type="project" value="UniProtKB-SubCell"/>
</dbReference>
<evidence type="ECO:0000256" key="10">
    <source>
        <dbReference type="ARBA" id="ARBA00023136"/>
    </source>
</evidence>
<keyword evidence="15" id="KW-1185">Reference proteome</keyword>
<evidence type="ECO:0000256" key="2">
    <source>
        <dbReference type="ARBA" id="ARBA00006920"/>
    </source>
</evidence>
<gene>
    <name evidence="14" type="ORF">H9L19_03205</name>
</gene>
<evidence type="ECO:0000256" key="5">
    <source>
        <dbReference type="ARBA" id="ARBA00022692"/>
    </source>
</evidence>
<dbReference type="InterPro" id="IPR010617">
    <property type="entry name" value="TMEM175-like"/>
</dbReference>
<evidence type="ECO:0000256" key="12">
    <source>
        <dbReference type="ARBA" id="ARBA00034430"/>
    </source>
</evidence>
<keyword evidence="6" id="KW-0631">Potassium channel</keyword>
<keyword evidence="5 13" id="KW-0812">Transmembrane</keyword>
<keyword evidence="9" id="KW-0406">Ion transport</keyword>
<dbReference type="KEGG" id="wdi:H9L19_03205"/>
<dbReference type="GO" id="GO:0005267">
    <property type="term" value="F:potassium channel activity"/>
    <property type="evidence" value="ECO:0007669"/>
    <property type="project" value="UniProtKB-KW"/>
</dbReference>
<evidence type="ECO:0000256" key="3">
    <source>
        <dbReference type="ARBA" id="ARBA00022448"/>
    </source>
</evidence>
<feature type="transmembrane region" description="Helical" evidence="13">
    <location>
        <begin position="108"/>
        <end position="129"/>
    </location>
</feature>
<keyword evidence="7" id="KW-0630">Potassium</keyword>
<evidence type="ECO:0000313" key="15">
    <source>
        <dbReference type="Proteomes" id="UP000515800"/>
    </source>
</evidence>
<dbReference type="Pfam" id="PF06736">
    <property type="entry name" value="TMEM175"/>
    <property type="match status" value="1"/>
</dbReference>
<dbReference type="RefSeq" id="WP_187529708.1">
    <property type="nucleotide sequence ID" value="NZ_CP060724.1"/>
</dbReference>
<proteinExistence type="inferred from homology"/>
<accession>A0A7G9T705</accession>
<evidence type="ECO:0000313" key="14">
    <source>
        <dbReference type="EMBL" id="QNN75880.1"/>
    </source>
</evidence>
<keyword evidence="11" id="KW-0407">Ion channel</keyword>
<dbReference type="PANTHER" id="PTHR31462:SF5">
    <property type="entry name" value="ENDOSOMAL_LYSOSOMAL PROTON CHANNEL TMEM175"/>
    <property type="match status" value="1"/>
</dbReference>
<keyword evidence="8 13" id="KW-1133">Transmembrane helix</keyword>
<evidence type="ECO:0000256" key="11">
    <source>
        <dbReference type="ARBA" id="ARBA00023303"/>
    </source>
</evidence>
<keyword evidence="4" id="KW-0633">Potassium transport</keyword>
<evidence type="ECO:0000256" key="8">
    <source>
        <dbReference type="ARBA" id="ARBA00022989"/>
    </source>
</evidence>
<dbReference type="EMBL" id="CP060724">
    <property type="protein sequence ID" value="QNN75880.1"/>
    <property type="molecule type" value="Genomic_DNA"/>
</dbReference>
<sequence length="189" mass="21525">MTKNRLEGFSDGVFSIIITIMVLDLKQPETGSWQALLQPELLHTVLAYGLSFILVGSFWISHHQIMGNINQVDRQLLWHNLRAIFSITFVPFVTQWRSDFSHSQAAGVVYGLVYLWSLISLYQLSHAVATRTTSKQATQMRAYNHTRWHMILVAILGTGASFIVPSASSWSVLIIWVVWTWLAKQKVSH</sequence>
<comment type="catalytic activity">
    <reaction evidence="12">
        <text>K(+)(in) = K(+)(out)</text>
        <dbReference type="Rhea" id="RHEA:29463"/>
        <dbReference type="ChEBI" id="CHEBI:29103"/>
    </reaction>
</comment>
<dbReference type="PANTHER" id="PTHR31462">
    <property type="entry name" value="ENDOSOMAL/LYSOSOMAL POTASSIUM CHANNEL TMEM175"/>
    <property type="match status" value="1"/>
</dbReference>
<name>A0A7G9T705_9LACO</name>
<evidence type="ECO:0000256" key="6">
    <source>
        <dbReference type="ARBA" id="ARBA00022826"/>
    </source>
</evidence>
<dbReference type="GO" id="GO:0015252">
    <property type="term" value="F:proton channel activity"/>
    <property type="evidence" value="ECO:0007669"/>
    <property type="project" value="InterPro"/>
</dbReference>
<evidence type="ECO:0000256" key="9">
    <source>
        <dbReference type="ARBA" id="ARBA00023065"/>
    </source>
</evidence>
<protein>
    <submittedName>
        <fullName evidence="14">DUF1211 domain-containing protein</fullName>
    </submittedName>
</protein>